<evidence type="ECO:0000259" key="1">
    <source>
        <dbReference type="Pfam" id="PF12937"/>
    </source>
</evidence>
<dbReference type="RefSeq" id="XP_016604281.1">
    <property type="nucleotide sequence ID" value="XM_016756553.1"/>
</dbReference>
<keyword evidence="3" id="KW-1185">Reference proteome</keyword>
<name>A0A0L0H5Q9_SPIPD</name>
<dbReference type="EMBL" id="KQ257470">
    <property type="protein sequence ID" value="KNC96241.1"/>
    <property type="molecule type" value="Genomic_DNA"/>
</dbReference>
<gene>
    <name evidence="2" type="ORF">SPPG_08395</name>
</gene>
<evidence type="ECO:0000313" key="2">
    <source>
        <dbReference type="EMBL" id="KNC96241.1"/>
    </source>
</evidence>
<dbReference type="Proteomes" id="UP000053201">
    <property type="component" value="Unassembled WGS sequence"/>
</dbReference>
<evidence type="ECO:0000313" key="3">
    <source>
        <dbReference type="Proteomes" id="UP000053201"/>
    </source>
</evidence>
<proteinExistence type="predicted"/>
<feature type="domain" description="F-box" evidence="1">
    <location>
        <begin position="4"/>
        <end position="42"/>
    </location>
</feature>
<dbReference type="VEuPathDB" id="FungiDB:SPPG_08395"/>
<dbReference type="InterPro" id="IPR036047">
    <property type="entry name" value="F-box-like_dom_sf"/>
</dbReference>
<dbReference type="Pfam" id="PF12937">
    <property type="entry name" value="F-box-like"/>
    <property type="match status" value="1"/>
</dbReference>
<dbReference type="CDD" id="cd09917">
    <property type="entry name" value="F-box_SF"/>
    <property type="match status" value="1"/>
</dbReference>
<dbReference type="Gene3D" id="1.20.1280.50">
    <property type="match status" value="1"/>
</dbReference>
<dbReference type="GeneID" id="27691563"/>
<protein>
    <recommendedName>
        <fullName evidence="1">F-box domain-containing protein</fullName>
    </recommendedName>
</protein>
<dbReference type="OrthoDB" id="2150834at2759"/>
<sequence>MDADVLLLILEHVDVRTLLKAQLTCRLWRRIAAATWKAHCLRDWPGLRTKAQINKRKYPSQSEGPLLDETSSSSGLESWSEYYRQRYRERRKHLLEARCSLVYNLEVDPGSQFQVSPKQDESPFEGDERWKTLLYPSRHANAYFCNIHDSIYSCPDYAEEFILARRFLISMLYQMRLEGCETMKVDRVEPTDHPCLVRVVRNRHPEHAQDGRTSFLCFVETMEIVDVDAEGDVKIWYRRLMDCDHSGKPKDRVRGLDREGFLERLLEKEQTILDQYPHGMSQRLYGDPKRFPLARRYVFRNSKVSFMQGDDEDTPIRPWLNPHSQVANLVAPRIYGSREVCLVLSGFGHQRVPVLCETGQELPEDYASPDETHLDRPTSAMWKVWLRHGCWSLPPEFES</sequence>
<reference evidence="2 3" key="1">
    <citation type="submission" date="2009-08" db="EMBL/GenBank/DDBJ databases">
        <title>The Genome Sequence of Spizellomyces punctatus strain DAOM BR117.</title>
        <authorList>
            <consortium name="The Broad Institute Genome Sequencing Platform"/>
            <person name="Russ C."/>
            <person name="Cuomo C."/>
            <person name="Shea T."/>
            <person name="Young S.K."/>
            <person name="Zeng Q."/>
            <person name="Koehrsen M."/>
            <person name="Haas B."/>
            <person name="Borodovsky M."/>
            <person name="Guigo R."/>
            <person name="Alvarado L."/>
            <person name="Berlin A."/>
            <person name="Bochicchio J."/>
            <person name="Borenstein D."/>
            <person name="Chapman S."/>
            <person name="Chen Z."/>
            <person name="Engels R."/>
            <person name="Freedman E."/>
            <person name="Gellesch M."/>
            <person name="Goldberg J."/>
            <person name="Griggs A."/>
            <person name="Gujja S."/>
            <person name="Heiman D."/>
            <person name="Hepburn T."/>
            <person name="Howarth C."/>
            <person name="Jen D."/>
            <person name="Larson L."/>
            <person name="Lewis B."/>
            <person name="Mehta T."/>
            <person name="Park D."/>
            <person name="Pearson M."/>
            <person name="Roberts A."/>
            <person name="Saif S."/>
            <person name="Shenoy N."/>
            <person name="Sisk P."/>
            <person name="Stolte C."/>
            <person name="Sykes S."/>
            <person name="Thomson T."/>
            <person name="Walk T."/>
            <person name="White J."/>
            <person name="Yandava C."/>
            <person name="Burger G."/>
            <person name="Gray M.W."/>
            <person name="Holland P.W.H."/>
            <person name="King N."/>
            <person name="Lang F.B.F."/>
            <person name="Roger A.J."/>
            <person name="Ruiz-Trillo I."/>
            <person name="Lander E."/>
            <person name="Nusbaum C."/>
        </authorList>
    </citation>
    <scope>NUCLEOTIDE SEQUENCE [LARGE SCALE GENOMIC DNA]</scope>
    <source>
        <strain evidence="2 3">DAOM BR117</strain>
    </source>
</reference>
<dbReference type="InterPro" id="IPR001810">
    <property type="entry name" value="F-box_dom"/>
</dbReference>
<organism evidence="2 3">
    <name type="scientific">Spizellomyces punctatus (strain DAOM BR117)</name>
    <dbReference type="NCBI Taxonomy" id="645134"/>
    <lineage>
        <taxon>Eukaryota</taxon>
        <taxon>Fungi</taxon>
        <taxon>Fungi incertae sedis</taxon>
        <taxon>Chytridiomycota</taxon>
        <taxon>Chytridiomycota incertae sedis</taxon>
        <taxon>Chytridiomycetes</taxon>
        <taxon>Spizellomycetales</taxon>
        <taxon>Spizellomycetaceae</taxon>
        <taxon>Spizellomyces</taxon>
    </lineage>
</organism>
<dbReference type="InParanoid" id="A0A0L0H5Q9"/>
<accession>A0A0L0H5Q9</accession>
<dbReference type="SUPFAM" id="SSF81383">
    <property type="entry name" value="F-box domain"/>
    <property type="match status" value="1"/>
</dbReference>
<dbReference type="AlphaFoldDB" id="A0A0L0H5Q9"/>